<feature type="chain" id="PRO_5046080002" evidence="4">
    <location>
        <begin position="28"/>
        <end position="614"/>
    </location>
</feature>
<dbReference type="SMART" id="SM00640">
    <property type="entry name" value="Glyco_32"/>
    <property type="match status" value="1"/>
</dbReference>
<keyword evidence="4" id="KW-0732">Signal</keyword>
<evidence type="ECO:0000313" key="7">
    <source>
        <dbReference type="Proteomes" id="UP001304769"/>
    </source>
</evidence>
<keyword evidence="3" id="KW-0326">Glycosidase</keyword>
<name>A0ABU5T647_9MICC</name>
<dbReference type="PROSITE" id="PS00609">
    <property type="entry name" value="GLYCOSYL_HYDROL_F32"/>
    <property type="match status" value="1"/>
</dbReference>
<dbReference type="PANTHER" id="PTHR42800:SF1">
    <property type="entry name" value="EXOINULINASE INUD (AFU_ORTHOLOGUE AFUA_5G00480)"/>
    <property type="match status" value="1"/>
</dbReference>
<dbReference type="EMBL" id="JAYGGQ010000006">
    <property type="protein sequence ID" value="MEA5455063.1"/>
    <property type="molecule type" value="Genomic_DNA"/>
</dbReference>
<feature type="domain" description="Glycosyl hydrolase family 32 N-terminal" evidence="5">
    <location>
        <begin position="40"/>
        <end position="293"/>
    </location>
</feature>
<keyword evidence="7" id="KW-1185">Reference proteome</keyword>
<dbReference type="InterPro" id="IPR018053">
    <property type="entry name" value="Glyco_hydro_32_AS"/>
</dbReference>
<accession>A0ABU5T647</accession>
<dbReference type="CDD" id="cd18622">
    <property type="entry name" value="GH32_Inu-like"/>
    <property type="match status" value="1"/>
</dbReference>
<keyword evidence="2 6" id="KW-0378">Hydrolase</keyword>
<dbReference type="InterPro" id="IPR001362">
    <property type="entry name" value="Glyco_hydro_32"/>
</dbReference>
<comment type="caution">
    <text evidence="6">The sequence shown here is derived from an EMBL/GenBank/DDBJ whole genome shotgun (WGS) entry which is preliminary data.</text>
</comment>
<proteinExistence type="inferred from homology"/>
<organism evidence="6 7">
    <name type="scientific">Sinomonas terricola</name>
    <dbReference type="NCBI Taxonomy" id="3110330"/>
    <lineage>
        <taxon>Bacteria</taxon>
        <taxon>Bacillati</taxon>
        <taxon>Actinomycetota</taxon>
        <taxon>Actinomycetes</taxon>
        <taxon>Micrococcales</taxon>
        <taxon>Micrococcaceae</taxon>
        <taxon>Sinomonas</taxon>
    </lineage>
</organism>
<evidence type="ECO:0000256" key="3">
    <source>
        <dbReference type="ARBA" id="ARBA00023295"/>
    </source>
</evidence>
<sequence length="614" mass="64777">MVKNTRRAVSAIALAAGMVLPTLPASADTTYTETYRPQFHYTPAQNWMNDPNGLVYANGQYHLFYQYNPSGNTWGNMSWGHAVSPDLIHWTELPVAIPEDAATMIFSGSAVLDTNNTSGFGTSTNPPLVAIYTAVNKATGNQSQALAYSTDGGQTFTKYAGNPVLDIGSNNFRDPKVFWYAPGNEWIMAAALSDQHKVTFYSSPDFKQWTHLNDFGPAGATGGPWECPDLFPLPDPANPNQQEWVLIVNLNPGGVAGGSGAQYFTGSFDPVHGFTPDGVPPAGTGLGSYDSGSFDGWTATGTAFGSAPATGTLPNQMTVSGWSGAGYASSFNGGDGSTGSLSSPNFTIDHRYLNFLAGGGNHPYVPGSVTPGGIPDGTTFADFEATSYGSGWQTTGDFVGTGPAPGTLPYQNPVSGYLGSGLVNTFTNVDTAMGTITSPSFTISKRYVNLLVGGGNHPWGGPNPTSVNVVVNGQVVATATGQNNEHLDWVSLDLNAYQGQTATVQIVDENSGGWGHILADQIMFGDNPVTVAQDTAVRLVVDGQVVRSAGGRAGTEQRGEHRLLVRDVVARRRDARRGRVDLAERRRPVAVVALGVPRCADARPGRRPGPRPPH</sequence>
<dbReference type="SUPFAM" id="SSF75005">
    <property type="entry name" value="Arabinanase/levansucrase/invertase"/>
    <property type="match status" value="1"/>
</dbReference>
<evidence type="ECO:0000313" key="6">
    <source>
        <dbReference type="EMBL" id="MEA5455063.1"/>
    </source>
</evidence>
<dbReference type="InterPro" id="IPR023296">
    <property type="entry name" value="Glyco_hydro_beta-prop_sf"/>
</dbReference>
<evidence type="ECO:0000259" key="5">
    <source>
        <dbReference type="Pfam" id="PF00251"/>
    </source>
</evidence>
<protein>
    <submittedName>
        <fullName evidence="6">Glycoside hydrolase family 32 protein</fullName>
    </submittedName>
</protein>
<dbReference type="InterPro" id="IPR013148">
    <property type="entry name" value="Glyco_hydro_32_N"/>
</dbReference>
<dbReference type="Pfam" id="PF00251">
    <property type="entry name" value="Glyco_hydro_32N"/>
    <property type="match status" value="1"/>
</dbReference>
<dbReference type="Proteomes" id="UP001304769">
    <property type="component" value="Unassembled WGS sequence"/>
</dbReference>
<gene>
    <name evidence="6" type="ORF">SPF06_10065</name>
</gene>
<evidence type="ECO:0000256" key="1">
    <source>
        <dbReference type="ARBA" id="ARBA00009902"/>
    </source>
</evidence>
<feature type="signal peptide" evidence="4">
    <location>
        <begin position="1"/>
        <end position="27"/>
    </location>
</feature>
<evidence type="ECO:0000256" key="4">
    <source>
        <dbReference type="SAM" id="SignalP"/>
    </source>
</evidence>
<evidence type="ECO:0000256" key="2">
    <source>
        <dbReference type="ARBA" id="ARBA00022801"/>
    </source>
</evidence>
<dbReference type="GO" id="GO:0016787">
    <property type="term" value="F:hydrolase activity"/>
    <property type="evidence" value="ECO:0007669"/>
    <property type="project" value="UniProtKB-KW"/>
</dbReference>
<reference evidence="6 7" key="1">
    <citation type="submission" date="2023-12" db="EMBL/GenBank/DDBJ databases">
        <title>Sinomonas terricola sp. nov, isolated from litchi orchard soil in Guangdong, PR China.</title>
        <authorList>
            <person name="Jiaxin W."/>
            <person name="Yang Z."/>
            <person name="Honghui Z."/>
        </authorList>
    </citation>
    <scope>NUCLEOTIDE SEQUENCE [LARGE SCALE GENOMIC DNA]</scope>
    <source>
        <strain evidence="6 7">JGH33</strain>
    </source>
</reference>
<dbReference type="Gene3D" id="2.115.10.20">
    <property type="entry name" value="Glycosyl hydrolase domain, family 43"/>
    <property type="match status" value="1"/>
</dbReference>
<comment type="similarity">
    <text evidence="1">Belongs to the glycosyl hydrolase 32 family.</text>
</comment>
<dbReference type="PANTHER" id="PTHR42800">
    <property type="entry name" value="EXOINULINASE INUD (AFU_ORTHOLOGUE AFUA_5G00480)"/>
    <property type="match status" value="1"/>
</dbReference>